<organism evidence="2 3">
    <name type="scientific">Roseateles toxinivorans</name>
    <dbReference type="NCBI Taxonomy" id="270368"/>
    <lineage>
        <taxon>Bacteria</taxon>
        <taxon>Pseudomonadati</taxon>
        <taxon>Pseudomonadota</taxon>
        <taxon>Betaproteobacteria</taxon>
        <taxon>Burkholderiales</taxon>
        <taxon>Sphaerotilaceae</taxon>
        <taxon>Roseateles</taxon>
    </lineage>
</organism>
<keyword evidence="3" id="KW-1185">Reference proteome</keyword>
<dbReference type="AlphaFoldDB" id="A0A4R6QQQ3"/>
<feature type="signal peptide" evidence="1">
    <location>
        <begin position="1"/>
        <end position="20"/>
    </location>
</feature>
<dbReference type="Proteomes" id="UP000295361">
    <property type="component" value="Unassembled WGS sequence"/>
</dbReference>
<gene>
    <name evidence="2" type="ORF">DES47_102183</name>
</gene>
<accession>A0A4R6QQQ3</accession>
<keyword evidence="1" id="KW-0732">Signal</keyword>
<dbReference type="OrthoDB" id="8556837at2"/>
<protein>
    <recommendedName>
        <fullName evidence="4">Cellulose biosynthesis protein BcsS</fullName>
    </recommendedName>
</protein>
<dbReference type="EMBL" id="SNXS01000002">
    <property type="protein sequence ID" value="TDP72438.1"/>
    <property type="molecule type" value="Genomic_DNA"/>
</dbReference>
<reference evidence="2 3" key="1">
    <citation type="submission" date="2019-03" db="EMBL/GenBank/DDBJ databases">
        <title>Genomic Encyclopedia of Type Strains, Phase IV (KMG-IV): sequencing the most valuable type-strain genomes for metagenomic binning, comparative biology and taxonomic classification.</title>
        <authorList>
            <person name="Goeker M."/>
        </authorList>
    </citation>
    <scope>NUCLEOTIDE SEQUENCE [LARGE SCALE GENOMIC DNA]</scope>
    <source>
        <strain evidence="2 3">DSM 16998</strain>
    </source>
</reference>
<comment type="caution">
    <text evidence="2">The sequence shown here is derived from an EMBL/GenBank/DDBJ whole genome shotgun (WGS) entry which is preliminary data.</text>
</comment>
<evidence type="ECO:0000313" key="2">
    <source>
        <dbReference type="EMBL" id="TDP72438.1"/>
    </source>
</evidence>
<sequence length="243" mass="27699">MRNRLAVLACLIWPLGSALAADPGYYLVSVYENEGEASIDYRYWTVKFPGRPVQTWPEIGFGYGVSKRWYTELYASFIGGTGVATKLSTLNWQNDYLLTQGQYPFDLAVHTNLIWNRDRADGVEIEIGPALQTDVGRTQLNANAFLERRFDGAVPGPTKMKYQWQAKYRWKPWLHVGLQGFGELGPWDHWSPHARQSHRAGPVLSGSWDVGARQQIKYQAAWLNGKIYGRPGSMFSMRLQYAF</sequence>
<evidence type="ECO:0000313" key="3">
    <source>
        <dbReference type="Proteomes" id="UP000295361"/>
    </source>
</evidence>
<evidence type="ECO:0008006" key="4">
    <source>
        <dbReference type="Google" id="ProtNLM"/>
    </source>
</evidence>
<proteinExistence type="predicted"/>
<feature type="chain" id="PRO_5020388760" description="Cellulose biosynthesis protein BcsS" evidence="1">
    <location>
        <begin position="21"/>
        <end position="243"/>
    </location>
</feature>
<evidence type="ECO:0000256" key="1">
    <source>
        <dbReference type="SAM" id="SignalP"/>
    </source>
</evidence>
<name>A0A4R6QQQ3_9BURK</name>
<dbReference type="InParanoid" id="A0A4R6QQQ3"/>